<evidence type="ECO:0000313" key="2">
    <source>
        <dbReference type="Proteomes" id="UP001374584"/>
    </source>
</evidence>
<proteinExistence type="predicted"/>
<dbReference type="Proteomes" id="UP001374584">
    <property type="component" value="Unassembled WGS sequence"/>
</dbReference>
<sequence>MSAEEIHSDPVWSNSCGIELKWIPESNVEGIGTHDDARGSFKTLVENGTIQSRPWEAKLRVILLFRSATRINFLDAILIQILPHVPR</sequence>
<gene>
    <name evidence="1" type="ORF">VNO80_04718</name>
</gene>
<dbReference type="AlphaFoldDB" id="A0AAN9RPJ1"/>
<organism evidence="1 2">
    <name type="scientific">Phaseolus coccineus</name>
    <name type="common">Scarlet runner bean</name>
    <name type="synonym">Phaseolus multiflorus</name>
    <dbReference type="NCBI Taxonomy" id="3886"/>
    <lineage>
        <taxon>Eukaryota</taxon>
        <taxon>Viridiplantae</taxon>
        <taxon>Streptophyta</taxon>
        <taxon>Embryophyta</taxon>
        <taxon>Tracheophyta</taxon>
        <taxon>Spermatophyta</taxon>
        <taxon>Magnoliopsida</taxon>
        <taxon>eudicotyledons</taxon>
        <taxon>Gunneridae</taxon>
        <taxon>Pentapetalae</taxon>
        <taxon>rosids</taxon>
        <taxon>fabids</taxon>
        <taxon>Fabales</taxon>
        <taxon>Fabaceae</taxon>
        <taxon>Papilionoideae</taxon>
        <taxon>50 kb inversion clade</taxon>
        <taxon>NPAAA clade</taxon>
        <taxon>indigoferoid/millettioid clade</taxon>
        <taxon>Phaseoleae</taxon>
        <taxon>Phaseolus</taxon>
    </lineage>
</organism>
<comment type="caution">
    <text evidence="1">The sequence shown here is derived from an EMBL/GenBank/DDBJ whole genome shotgun (WGS) entry which is preliminary data.</text>
</comment>
<dbReference type="EMBL" id="JAYMYR010000002">
    <property type="protein sequence ID" value="KAK7379262.1"/>
    <property type="molecule type" value="Genomic_DNA"/>
</dbReference>
<reference evidence="1 2" key="1">
    <citation type="submission" date="2024-01" db="EMBL/GenBank/DDBJ databases">
        <title>The genomes of 5 underutilized Papilionoideae crops provide insights into root nodulation and disease resistanc.</title>
        <authorList>
            <person name="Jiang F."/>
        </authorList>
    </citation>
    <scope>NUCLEOTIDE SEQUENCE [LARGE SCALE GENOMIC DNA]</scope>
    <source>
        <strain evidence="1">JINMINGXINNONG_FW02</strain>
        <tissue evidence="1">Leaves</tissue>
    </source>
</reference>
<evidence type="ECO:0000313" key="1">
    <source>
        <dbReference type="EMBL" id="KAK7379262.1"/>
    </source>
</evidence>
<keyword evidence="2" id="KW-1185">Reference proteome</keyword>
<protein>
    <submittedName>
        <fullName evidence="1">Uncharacterized protein</fullName>
    </submittedName>
</protein>
<accession>A0AAN9RPJ1</accession>
<name>A0AAN9RPJ1_PHACN</name>